<sequence>MTTFHIWIRALTSEHFKAISELQMEIVQILPDSEGLFVEFTSDEKVEEFWKMFPFDHEEFIEEMGEF</sequence>
<dbReference type="RefSeq" id="YP_009195609.1">
    <property type="nucleotide sequence ID" value="NC_028762.1"/>
</dbReference>
<protein>
    <submittedName>
        <fullName evidence="1">Uncharacterized protein</fullName>
    </submittedName>
</protein>
<keyword evidence="2" id="KW-1185">Reference proteome</keyword>
<evidence type="ECO:0000313" key="1">
    <source>
        <dbReference type="EMBL" id="AKA62053.1"/>
    </source>
</evidence>
<accession>A0A0G2SSA3</accession>
<dbReference type="Proteomes" id="UP000202749">
    <property type="component" value="Segment"/>
</dbReference>
<proteinExistence type="predicted"/>
<gene>
    <name evidence="1" type="ORF">Pm5461_187</name>
</gene>
<name>A0A0G2SSA3_9CAUD</name>
<organism evidence="1 2">
    <name type="scientific">Proteus phage vB_PmiM_Pm5461</name>
    <dbReference type="NCBI Taxonomy" id="1636250"/>
    <lineage>
        <taxon>Viruses</taxon>
        <taxon>Duplodnaviria</taxon>
        <taxon>Heunggongvirae</taxon>
        <taxon>Uroviricota</taxon>
        <taxon>Caudoviricetes</taxon>
        <taxon>Pantevenvirales</taxon>
        <taxon>Straboviridae</taxon>
        <taxon>Bragavirus</taxon>
        <taxon>Bragavirus pm5461</taxon>
    </lineage>
</organism>
<dbReference type="KEGG" id="vg:26622735"/>
<dbReference type="EMBL" id="KP890823">
    <property type="protein sequence ID" value="AKA62053.1"/>
    <property type="molecule type" value="Genomic_DNA"/>
</dbReference>
<reference evidence="1 2" key="1">
    <citation type="submission" date="2015-03" db="EMBL/GenBank/DDBJ databases">
        <authorList>
            <person name="Melo L.D.R."/>
            <person name="Veiga P."/>
            <person name="Cerca N."/>
            <person name="Kropinski A.M."/>
            <person name="Azeredo J."/>
            <person name="Almeida C."/>
            <person name="Sillankorva S."/>
        </authorList>
    </citation>
    <scope>NUCLEOTIDE SEQUENCE [LARGE SCALE GENOMIC DNA]</scope>
</reference>
<dbReference type="GeneID" id="26622735"/>
<evidence type="ECO:0000313" key="2">
    <source>
        <dbReference type="Proteomes" id="UP000202749"/>
    </source>
</evidence>